<proteinExistence type="predicted"/>
<comment type="caution">
    <text evidence="1">The sequence shown here is derived from an EMBL/GenBank/DDBJ whole genome shotgun (WGS) entry which is preliminary data.</text>
</comment>
<keyword evidence="2" id="KW-1185">Reference proteome</keyword>
<dbReference type="AlphaFoldDB" id="A0AAV5AJ71"/>
<evidence type="ECO:0000313" key="1">
    <source>
        <dbReference type="EMBL" id="GJJ12905.1"/>
    </source>
</evidence>
<accession>A0AAV5AJ71</accession>
<organism evidence="1 2">
    <name type="scientific">Clathrus columnatus</name>
    <dbReference type="NCBI Taxonomy" id="1419009"/>
    <lineage>
        <taxon>Eukaryota</taxon>
        <taxon>Fungi</taxon>
        <taxon>Dikarya</taxon>
        <taxon>Basidiomycota</taxon>
        <taxon>Agaricomycotina</taxon>
        <taxon>Agaricomycetes</taxon>
        <taxon>Phallomycetidae</taxon>
        <taxon>Phallales</taxon>
        <taxon>Clathraceae</taxon>
        <taxon>Clathrus</taxon>
    </lineage>
</organism>
<protein>
    <submittedName>
        <fullName evidence="1">Uncharacterized protein</fullName>
    </submittedName>
</protein>
<gene>
    <name evidence="1" type="ORF">Clacol_007151</name>
</gene>
<evidence type="ECO:0000313" key="2">
    <source>
        <dbReference type="Proteomes" id="UP001050691"/>
    </source>
</evidence>
<sequence length="71" mass="7982">MANPNKSSESPDIKTEEAGYHIRAVSVASRRRQLNIYANSRTTQFLSGTTKQRLMLDQVLQSDKDRKASGK</sequence>
<dbReference type="EMBL" id="BPWL01000008">
    <property type="protein sequence ID" value="GJJ12905.1"/>
    <property type="molecule type" value="Genomic_DNA"/>
</dbReference>
<name>A0AAV5AJ71_9AGAM</name>
<dbReference type="Proteomes" id="UP001050691">
    <property type="component" value="Unassembled WGS sequence"/>
</dbReference>
<reference evidence="1" key="1">
    <citation type="submission" date="2021-10" db="EMBL/GenBank/DDBJ databases">
        <title>De novo Genome Assembly of Clathrus columnatus (Basidiomycota, Fungi) Using Illumina and Nanopore Sequence Data.</title>
        <authorList>
            <person name="Ogiso-Tanaka E."/>
            <person name="Itagaki H."/>
            <person name="Hosoya T."/>
            <person name="Hosaka K."/>
        </authorList>
    </citation>
    <scope>NUCLEOTIDE SEQUENCE</scope>
    <source>
        <strain evidence="1">MO-923</strain>
    </source>
</reference>